<evidence type="ECO:0000313" key="3">
    <source>
        <dbReference type="EMBL" id="PHE17634.1"/>
    </source>
</evidence>
<proteinExistence type="predicted"/>
<gene>
    <name evidence="1" type="ORF">CN596_28055</name>
    <name evidence="3" type="ORF">COF62_03245</name>
    <name evidence="2" type="ORF">CON73_31890</name>
</gene>
<reference evidence="5 6" key="1">
    <citation type="submission" date="2017-09" db="EMBL/GenBank/DDBJ databases">
        <title>Large-scale bioinformatics analysis of Bacillus genomes uncovers conserved roles of natural products in bacterial physiology.</title>
        <authorList>
            <consortium name="Agbiome Team Llc"/>
            <person name="Bleich R.M."/>
            <person name="Grubbs K.J."/>
            <person name="Santa Maria K.C."/>
            <person name="Allen S.E."/>
            <person name="Farag S."/>
            <person name="Shank E.A."/>
            <person name="Bowers A."/>
        </authorList>
    </citation>
    <scope>NUCLEOTIDE SEQUENCE [LARGE SCALE GENOMIC DNA]</scope>
    <source>
        <strain evidence="3 5">AFS042148</strain>
        <strain evidence="2 6">AFS094862</strain>
    </source>
</reference>
<evidence type="ECO:0000313" key="1">
    <source>
        <dbReference type="EMBL" id="PEN46413.1"/>
    </source>
</evidence>
<dbReference type="Proteomes" id="UP000225320">
    <property type="component" value="Unassembled WGS sequence"/>
</dbReference>
<name>A0A2C4C7J4_9BACI</name>
<dbReference type="Proteomes" id="UP000224044">
    <property type="component" value="Unassembled WGS sequence"/>
</dbReference>
<sequence>MYIKPAEVTIMETSEAHKKQLQNPVLLYILELLDVYLTNTSRTVQIN</sequence>
<protein>
    <submittedName>
        <fullName evidence="1">Transporter</fullName>
    </submittedName>
</protein>
<reference evidence="1 4" key="2">
    <citation type="submission" date="2017-09" db="EMBL/GenBank/DDBJ databases">
        <title>Large-scale bioinformatics analysis of Bacillus genomes uncovers conserved roles of natural products in bacterial physiology.</title>
        <authorList>
            <consortium name="Agbiome Team Llc"/>
            <person name="Bleich R.M."/>
            <person name="Kirk G.J."/>
            <person name="Santa Maria K.C."/>
            <person name="Allen S.E."/>
            <person name="Farag S."/>
            <person name="Shank E.A."/>
            <person name="Bowers A."/>
        </authorList>
    </citation>
    <scope>NUCLEOTIDE SEQUENCE [LARGE SCALE GENOMIC DNA]</scope>
    <source>
        <strain evidence="1 4">AFS027958</strain>
    </source>
</reference>
<comment type="caution">
    <text evidence="1">The sequence shown here is derived from an EMBL/GenBank/DDBJ whole genome shotgun (WGS) entry which is preliminary data.</text>
</comment>
<accession>A0A2C4C7J4</accession>
<evidence type="ECO:0000313" key="4">
    <source>
        <dbReference type="Proteomes" id="UP000220934"/>
    </source>
</evidence>
<dbReference type="EMBL" id="NVOI01000217">
    <property type="protein sequence ID" value="PGG78149.1"/>
    <property type="molecule type" value="Genomic_DNA"/>
</dbReference>
<evidence type="ECO:0000313" key="2">
    <source>
        <dbReference type="EMBL" id="PGG78149.1"/>
    </source>
</evidence>
<dbReference type="EMBL" id="NUSY01000002">
    <property type="protein sequence ID" value="PHE17634.1"/>
    <property type="molecule type" value="Genomic_DNA"/>
</dbReference>
<evidence type="ECO:0000313" key="6">
    <source>
        <dbReference type="Proteomes" id="UP000225320"/>
    </source>
</evidence>
<dbReference type="AlphaFoldDB" id="A0A2C4C7J4"/>
<dbReference type="EMBL" id="NUAJ01000048">
    <property type="protein sequence ID" value="PEN46413.1"/>
    <property type="molecule type" value="Genomic_DNA"/>
</dbReference>
<organism evidence="1 4">
    <name type="scientific">Bacillus toyonensis</name>
    <dbReference type="NCBI Taxonomy" id="155322"/>
    <lineage>
        <taxon>Bacteria</taxon>
        <taxon>Bacillati</taxon>
        <taxon>Bacillota</taxon>
        <taxon>Bacilli</taxon>
        <taxon>Bacillales</taxon>
        <taxon>Bacillaceae</taxon>
        <taxon>Bacillus</taxon>
        <taxon>Bacillus cereus group</taxon>
    </lineage>
</organism>
<dbReference type="Proteomes" id="UP000220934">
    <property type="component" value="Unassembled WGS sequence"/>
</dbReference>
<evidence type="ECO:0000313" key="5">
    <source>
        <dbReference type="Proteomes" id="UP000224044"/>
    </source>
</evidence>